<name>A0A1B9B898_9BACI</name>
<dbReference type="GO" id="GO:0051996">
    <property type="term" value="F:squalene synthase [NAD(P)H] activity"/>
    <property type="evidence" value="ECO:0007669"/>
    <property type="project" value="InterPro"/>
</dbReference>
<sequence>MSETNDLQKDAINVLRETSRTFFIPISQLAPGVQEAVASAYLCMRAIDEIEDHPELESTSKNSLLTSISEILKGSFNKEKFDSIIEPYRTYLPEVTVRLGDWIKFCPATVVDTVLNATSIMAKGMADWALKGWRVKDEEDLDDYTYYVAGLVGVMLSDIWKWYDGTETDKQLAIAYGRGLQSVNILRNHIEDRERGVSFFPEGWELDDMFKYAKRNLALADVYIEDIKSGSILNFCKIPLALAHGTLNALEKGKEKMSRAEVTEMVSQVIEK</sequence>
<dbReference type="GO" id="GO:0045338">
    <property type="term" value="P:farnesyl diphosphate metabolic process"/>
    <property type="evidence" value="ECO:0007669"/>
    <property type="project" value="InterPro"/>
</dbReference>
<dbReference type="PANTHER" id="PTHR11626:SF2">
    <property type="entry name" value="SQUALENE SYNTHASE"/>
    <property type="match status" value="1"/>
</dbReference>
<dbReference type="RefSeq" id="WP_065408833.1">
    <property type="nucleotide sequence ID" value="NZ_MAYT01000001.1"/>
</dbReference>
<accession>A0A1B9B898</accession>
<evidence type="ECO:0000313" key="1">
    <source>
        <dbReference type="EMBL" id="OCA92315.1"/>
    </source>
</evidence>
<dbReference type="InterPro" id="IPR008949">
    <property type="entry name" value="Isoprenoid_synthase_dom_sf"/>
</dbReference>
<reference evidence="2" key="1">
    <citation type="submission" date="2016-05" db="EMBL/GenBank/DDBJ databases">
        <authorList>
            <person name="Liu B."/>
            <person name="Wang J."/>
            <person name="Zhu Y."/>
            <person name="Liu G."/>
            <person name="Chen Q."/>
            <person name="Chen Z."/>
            <person name="Lan J."/>
            <person name="Che J."/>
            <person name="Ge C."/>
            <person name="Shi H."/>
            <person name="Pan Z."/>
            <person name="Liu X."/>
        </authorList>
    </citation>
    <scope>NUCLEOTIDE SEQUENCE [LARGE SCALE GENOMIC DNA]</scope>
    <source>
        <strain evidence="2">FJAT-27215</strain>
    </source>
</reference>
<protein>
    <submittedName>
        <fullName evidence="1">Phytoene synthase</fullName>
    </submittedName>
</protein>
<comment type="caution">
    <text evidence="1">The sequence shown here is derived from an EMBL/GenBank/DDBJ whole genome shotgun (WGS) entry which is preliminary data.</text>
</comment>
<proteinExistence type="predicted"/>
<keyword evidence="2" id="KW-1185">Reference proteome</keyword>
<dbReference type="EMBL" id="MAYT01000001">
    <property type="protein sequence ID" value="OCA92315.1"/>
    <property type="molecule type" value="Genomic_DNA"/>
</dbReference>
<evidence type="ECO:0000313" key="2">
    <source>
        <dbReference type="Proteomes" id="UP000092578"/>
    </source>
</evidence>
<dbReference type="PANTHER" id="PTHR11626">
    <property type="entry name" value="FARNESYL-DIPHOSPHATE FARNESYLTRANSFERASE"/>
    <property type="match status" value="1"/>
</dbReference>
<dbReference type="Gene3D" id="1.10.600.10">
    <property type="entry name" value="Farnesyl Diphosphate Synthase"/>
    <property type="match status" value="1"/>
</dbReference>
<dbReference type="Proteomes" id="UP000092578">
    <property type="component" value="Unassembled WGS sequence"/>
</dbReference>
<dbReference type="AlphaFoldDB" id="A0A1B9B898"/>
<dbReference type="InterPro" id="IPR002060">
    <property type="entry name" value="Squ/phyt_synthse"/>
</dbReference>
<dbReference type="InterPro" id="IPR044844">
    <property type="entry name" value="Trans_IPPS_euk-type"/>
</dbReference>
<dbReference type="Pfam" id="PF00494">
    <property type="entry name" value="SQS_PSY"/>
    <property type="match status" value="1"/>
</dbReference>
<organism evidence="1 2">
    <name type="scientific">Pseudobacillus wudalianchiensis</name>
    <dbReference type="NCBI Taxonomy" id="1743143"/>
    <lineage>
        <taxon>Bacteria</taxon>
        <taxon>Bacillati</taxon>
        <taxon>Bacillota</taxon>
        <taxon>Bacilli</taxon>
        <taxon>Bacillales</taxon>
        <taxon>Bacillaceae</taxon>
        <taxon>Pseudobacillus</taxon>
    </lineage>
</organism>
<dbReference type="SUPFAM" id="SSF48576">
    <property type="entry name" value="Terpenoid synthases"/>
    <property type="match status" value="1"/>
</dbReference>
<gene>
    <name evidence="1" type="ORF">A8F95_00895</name>
</gene>